<dbReference type="InterPro" id="IPR027417">
    <property type="entry name" value="P-loop_NTPase"/>
</dbReference>
<accession>A0A6N2KFY6</accession>
<reference evidence="1" key="1">
    <citation type="submission" date="2019-03" db="EMBL/GenBank/DDBJ databases">
        <authorList>
            <person name="Mank J."/>
            <person name="Almeida P."/>
        </authorList>
    </citation>
    <scope>NUCLEOTIDE SEQUENCE</scope>
    <source>
        <strain evidence="1">78183</strain>
    </source>
</reference>
<proteinExistence type="predicted"/>
<protein>
    <recommendedName>
        <fullName evidence="2">NB-ARC domain-containing protein</fullName>
    </recommendedName>
</protein>
<dbReference type="AlphaFoldDB" id="A0A6N2KFY6"/>
<dbReference type="EMBL" id="CAADRP010000224">
    <property type="protein sequence ID" value="VFU25133.1"/>
    <property type="molecule type" value="Genomic_DNA"/>
</dbReference>
<dbReference type="SUPFAM" id="SSF52540">
    <property type="entry name" value="P-loop containing nucleoside triphosphate hydrolases"/>
    <property type="match status" value="1"/>
</dbReference>
<evidence type="ECO:0008006" key="2">
    <source>
        <dbReference type="Google" id="ProtNLM"/>
    </source>
</evidence>
<gene>
    <name evidence="1" type="ORF">SVIM_LOCUS55176</name>
</gene>
<dbReference type="Gene3D" id="3.40.50.300">
    <property type="entry name" value="P-loop containing nucleotide triphosphate hydrolases"/>
    <property type="match status" value="1"/>
</dbReference>
<sequence>MYVLPLELAEERGPLDREIEIHSFVHSEDIIGRDEKKEKTIQLLLHPSDEENISLLPIVGINGGMGKTTLAKMAYNNERVVKHFQFQNEKVDGKVDYISATGGVGFGEDNGNMEVEEFRTLLRESIRIGRDWLYLLEGSGFEILDAMHDLALSVAQDECFEVTANSKTIDKSVQKISIPDPDSVDQGLLSSIC</sequence>
<evidence type="ECO:0000313" key="1">
    <source>
        <dbReference type="EMBL" id="VFU25133.1"/>
    </source>
</evidence>
<name>A0A6N2KFY6_SALVM</name>
<organism evidence="1">
    <name type="scientific">Salix viminalis</name>
    <name type="common">Common osier</name>
    <name type="synonym">Basket willow</name>
    <dbReference type="NCBI Taxonomy" id="40686"/>
    <lineage>
        <taxon>Eukaryota</taxon>
        <taxon>Viridiplantae</taxon>
        <taxon>Streptophyta</taxon>
        <taxon>Embryophyta</taxon>
        <taxon>Tracheophyta</taxon>
        <taxon>Spermatophyta</taxon>
        <taxon>Magnoliopsida</taxon>
        <taxon>eudicotyledons</taxon>
        <taxon>Gunneridae</taxon>
        <taxon>Pentapetalae</taxon>
        <taxon>rosids</taxon>
        <taxon>fabids</taxon>
        <taxon>Malpighiales</taxon>
        <taxon>Salicaceae</taxon>
        <taxon>Saliceae</taxon>
        <taxon>Salix</taxon>
    </lineage>
</organism>